<dbReference type="InterPro" id="IPR036322">
    <property type="entry name" value="WD40_repeat_dom_sf"/>
</dbReference>
<dbReference type="GO" id="GO:0030686">
    <property type="term" value="C:90S preribosome"/>
    <property type="evidence" value="ECO:0007669"/>
    <property type="project" value="TreeGrafter"/>
</dbReference>
<dbReference type="InterPro" id="IPR011047">
    <property type="entry name" value="Quinoprotein_ADH-like_sf"/>
</dbReference>
<accession>A0AAW1PPF2</accession>
<dbReference type="SUPFAM" id="SSF50998">
    <property type="entry name" value="Quinoprotein alcohol dehydrogenase-like"/>
    <property type="match status" value="1"/>
</dbReference>
<dbReference type="Proteomes" id="UP001489004">
    <property type="component" value="Unassembled WGS sequence"/>
</dbReference>
<keyword evidence="4" id="KW-0539">Nucleus</keyword>
<feature type="repeat" description="WD" evidence="5">
    <location>
        <begin position="182"/>
        <end position="223"/>
    </location>
</feature>
<dbReference type="AlphaFoldDB" id="A0AAW1PPF2"/>
<evidence type="ECO:0000256" key="4">
    <source>
        <dbReference type="ARBA" id="ARBA00023242"/>
    </source>
</evidence>
<feature type="repeat" description="WD" evidence="5">
    <location>
        <begin position="569"/>
        <end position="610"/>
    </location>
</feature>
<dbReference type="GO" id="GO:0034511">
    <property type="term" value="F:U3 snoRNA binding"/>
    <property type="evidence" value="ECO:0007669"/>
    <property type="project" value="TreeGrafter"/>
</dbReference>
<feature type="repeat" description="WD" evidence="5">
    <location>
        <begin position="527"/>
        <end position="568"/>
    </location>
</feature>
<feature type="repeat" description="WD" evidence="5">
    <location>
        <begin position="140"/>
        <end position="181"/>
    </location>
</feature>
<protein>
    <recommendedName>
        <fullName evidence="6">U3 small nucleolar RNA-associated protein 13 C-terminal domain-containing protein</fullName>
    </recommendedName>
</protein>
<feature type="repeat" description="WD" evidence="5">
    <location>
        <begin position="56"/>
        <end position="97"/>
    </location>
</feature>
<dbReference type="Pfam" id="PF08625">
    <property type="entry name" value="Utp13"/>
    <property type="match status" value="1"/>
</dbReference>
<dbReference type="Pfam" id="PF00400">
    <property type="entry name" value="WD40"/>
    <property type="match status" value="10"/>
</dbReference>
<evidence type="ECO:0000256" key="5">
    <source>
        <dbReference type="PROSITE-ProRule" id="PRU00221"/>
    </source>
</evidence>
<dbReference type="PROSITE" id="PS50082">
    <property type="entry name" value="WD_REPEATS_2"/>
    <property type="match status" value="10"/>
</dbReference>
<dbReference type="SUPFAM" id="SSF50978">
    <property type="entry name" value="WD40 repeat-like"/>
    <property type="match status" value="1"/>
</dbReference>
<dbReference type="InterPro" id="IPR015943">
    <property type="entry name" value="WD40/YVTN_repeat-like_dom_sf"/>
</dbReference>
<dbReference type="InterPro" id="IPR001680">
    <property type="entry name" value="WD40_rpt"/>
</dbReference>
<evidence type="ECO:0000256" key="2">
    <source>
        <dbReference type="ARBA" id="ARBA00022574"/>
    </source>
</evidence>
<proteinExistence type="predicted"/>
<gene>
    <name evidence="7" type="ORF">WJX72_008955</name>
</gene>
<dbReference type="InterPro" id="IPR020472">
    <property type="entry name" value="WD40_PAC1"/>
</dbReference>
<dbReference type="GO" id="GO:0000480">
    <property type="term" value="P:endonucleolytic cleavage in 5'-ETS of tricistronic rRNA transcript (SSU-rRNA, 5.8S rRNA, LSU-rRNA)"/>
    <property type="evidence" value="ECO:0007669"/>
    <property type="project" value="TreeGrafter"/>
</dbReference>
<dbReference type="Gene3D" id="2.130.10.10">
    <property type="entry name" value="YVTN repeat-like/Quinoprotein amine dehydrogenase"/>
    <property type="match status" value="4"/>
</dbReference>
<comment type="caution">
    <text evidence="7">The sequence shown here is derived from an EMBL/GenBank/DDBJ whole genome shotgun (WGS) entry which is preliminary data.</text>
</comment>
<dbReference type="CDD" id="cd00200">
    <property type="entry name" value="WD40"/>
    <property type="match status" value="2"/>
</dbReference>
<name>A0AAW1PPF2_9CHLO</name>
<keyword evidence="8" id="KW-1185">Reference proteome</keyword>
<feature type="repeat" description="WD" evidence="5">
    <location>
        <begin position="383"/>
        <end position="427"/>
    </location>
</feature>
<evidence type="ECO:0000313" key="8">
    <source>
        <dbReference type="Proteomes" id="UP001489004"/>
    </source>
</evidence>
<dbReference type="PROSITE" id="PS50294">
    <property type="entry name" value="WD_REPEATS_REGION"/>
    <property type="match status" value="8"/>
</dbReference>
<dbReference type="SMART" id="SM00320">
    <property type="entry name" value="WD40"/>
    <property type="match status" value="13"/>
</dbReference>
<dbReference type="InterPro" id="IPR019775">
    <property type="entry name" value="WD40_repeat_CS"/>
</dbReference>
<sequence>MNEPPTSKLTYKPRVKLEVFYTGGSVVLSRQGQLACACGDEVKVVDAANGAVLHTLPGDTEPVTALAFSPSGTHIFSASRSLLQKSWNVSTGECVRSWKGHRAPIAALAVDSTGHLLASGSADRSVRVWDVDGGYCTHAFAGHSGVVLSVLFHPKQLMLISAGDDADVRVWDLVDKSCVAVLKGHFSAVTALSLSPDGWSLLSGGRDKVAFTWDLRTHTKVATVPVYEALEAATFLPAHAGFPGTTREGVTDSKAKQCQFFATAGEKGVLKIWRSDTGRCVYEQSAEAGSNLGGQLTHVALLPGNQGLMAVTADCRLLFYQLQVQEDSKPALQLTTQLIGNNDEITDLHFIGSHDSPSHVAVSTNSEHIRLFDLERLNCTATLAGHTDIVLSLDALPLAPGRTLLASGAKDNTVRLWEAPLGRCLAAAAGHVAAVSALAFSRRGAAFLVSGGADKLLKVWDVSPFAVASTLGSGAPAELKATAAVAAHDKDINAVAISPNDALVCSGSQDRTAKVWKLPSLVLALTLRGHKRGIWAVQFSPVDQCVVTASGDKTIKLWALTDGSCLKTFEGHTASVLRCAFLSAGTQVLSTGGDGLVKLWNVRSSECIGTFDEHEDKIWALAVGGTQQSLLASGGGDATINIWEDCTEQDQATAAAQEKEAVLKQQELSNALQAEDYGAAARLAFQLKQPGRLLAVVTSTTDQGGVEAERILANLVAAFTPEELKLSLEYVREWNTNARHCHAAQVLLRALLLKHPPQTLLGIPGFGDLLAALSLYSQRHFSRIDRLMRSSFLLDYTLAAMNVLTPEREPASSAQPDAGSFDCAVGTGADCSAQARSVAPRSWAQETKDWPDGCNASAGWHLASFSKTQTQAETIDGSMLAILCCNV</sequence>
<organism evidence="7 8">
    <name type="scientific">[Myrmecia] bisecta</name>
    <dbReference type="NCBI Taxonomy" id="41462"/>
    <lineage>
        <taxon>Eukaryota</taxon>
        <taxon>Viridiplantae</taxon>
        <taxon>Chlorophyta</taxon>
        <taxon>core chlorophytes</taxon>
        <taxon>Trebouxiophyceae</taxon>
        <taxon>Trebouxiales</taxon>
        <taxon>Trebouxiaceae</taxon>
        <taxon>Myrmecia</taxon>
    </lineage>
</organism>
<feature type="repeat" description="WD" evidence="5">
    <location>
        <begin position="485"/>
        <end position="518"/>
    </location>
</feature>
<feature type="domain" description="U3 small nucleolar RNA-associated protein 13 C-terminal" evidence="6">
    <location>
        <begin position="665"/>
        <end position="801"/>
    </location>
</feature>
<evidence type="ECO:0000256" key="3">
    <source>
        <dbReference type="ARBA" id="ARBA00022737"/>
    </source>
</evidence>
<dbReference type="PRINTS" id="PR00320">
    <property type="entry name" value="GPROTEINBRPT"/>
</dbReference>
<keyword evidence="3" id="KW-0677">Repeat</keyword>
<dbReference type="GO" id="GO:0000472">
    <property type="term" value="P:endonucleolytic cleavage to generate mature 5'-end of SSU-rRNA from (SSU-rRNA, 5.8S rRNA, LSU-rRNA)"/>
    <property type="evidence" value="ECO:0007669"/>
    <property type="project" value="TreeGrafter"/>
</dbReference>
<evidence type="ECO:0000256" key="1">
    <source>
        <dbReference type="ARBA" id="ARBA00004604"/>
    </source>
</evidence>
<dbReference type="EMBL" id="JALJOR010000010">
    <property type="protein sequence ID" value="KAK9810337.1"/>
    <property type="molecule type" value="Genomic_DNA"/>
</dbReference>
<comment type="subcellular location">
    <subcellularLocation>
        <location evidence="1">Nucleus</location>
        <location evidence="1">Nucleolus</location>
    </subcellularLocation>
</comment>
<feature type="repeat" description="WD" evidence="5">
    <location>
        <begin position="98"/>
        <end position="139"/>
    </location>
</feature>
<dbReference type="InterPro" id="IPR013934">
    <property type="entry name" value="Utp13_C"/>
</dbReference>
<evidence type="ECO:0000259" key="6">
    <source>
        <dbReference type="Pfam" id="PF08625"/>
    </source>
</evidence>
<feature type="repeat" description="WD" evidence="5">
    <location>
        <begin position="428"/>
        <end position="470"/>
    </location>
</feature>
<dbReference type="PANTHER" id="PTHR19854">
    <property type="entry name" value="TRANSDUCIN BETA-LIKE 3"/>
    <property type="match status" value="1"/>
</dbReference>
<dbReference type="GO" id="GO:0032040">
    <property type="term" value="C:small-subunit processome"/>
    <property type="evidence" value="ECO:0007669"/>
    <property type="project" value="InterPro"/>
</dbReference>
<dbReference type="PANTHER" id="PTHR19854:SF15">
    <property type="entry name" value="TRANSDUCIN BETA-LIKE PROTEIN 3"/>
    <property type="match status" value="1"/>
</dbReference>
<reference evidence="7 8" key="1">
    <citation type="journal article" date="2024" name="Nat. Commun.">
        <title>Phylogenomics reveals the evolutionary origins of lichenization in chlorophyte algae.</title>
        <authorList>
            <person name="Puginier C."/>
            <person name="Libourel C."/>
            <person name="Otte J."/>
            <person name="Skaloud P."/>
            <person name="Haon M."/>
            <person name="Grisel S."/>
            <person name="Petersen M."/>
            <person name="Berrin J.G."/>
            <person name="Delaux P.M."/>
            <person name="Dal Grande F."/>
            <person name="Keller J."/>
        </authorList>
    </citation>
    <scope>NUCLEOTIDE SEQUENCE [LARGE SCALE GENOMIC DNA]</scope>
    <source>
        <strain evidence="7 8">SAG 2043</strain>
    </source>
</reference>
<keyword evidence="2 5" id="KW-0853">WD repeat</keyword>
<dbReference type="PROSITE" id="PS00678">
    <property type="entry name" value="WD_REPEATS_1"/>
    <property type="match status" value="5"/>
</dbReference>
<feature type="repeat" description="WD" evidence="5">
    <location>
        <begin position="611"/>
        <end position="644"/>
    </location>
</feature>
<evidence type="ECO:0000313" key="7">
    <source>
        <dbReference type="EMBL" id="KAK9810337.1"/>
    </source>
</evidence>